<dbReference type="SMART" id="SM00637">
    <property type="entry name" value="CBD_II"/>
    <property type="match status" value="1"/>
</dbReference>
<evidence type="ECO:0000256" key="7">
    <source>
        <dbReference type="ARBA" id="ARBA00023295"/>
    </source>
</evidence>
<protein>
    <recommendedName>
        <fullName evidence="10">Beta-xylanase</fullName>
        <ecNumber evidence="10">3.2.1.8</ecNumber>
    </recommendedName>
</protein>
<sequence length="506" mass="53924">MVDHVRPTTRNTSPDIRRPRGDWRALGAGLVAALASAMLTAGMSVVVPAGPAGAATTTLAQLAATRDKQIGVALAPDRLTDPAYRNIADSEFDHVVAEDAMTWAATESLRGSFTWSAADEIATYAATSGKALTGHALVSPTQVPAWVDEITSTDDLRAALREHISAVVGRYGDQVEYWNVLDEVFAEDGNWREDSVFQRLDNFYWMEEALYAARAAAPNAKLCVNDHGTEAIRSKATALYNLVLQYQARGVPIDCVGFQTHLAVNGVPDTLQENLQRFADLGIDVRITELDIRVPVPASPADLRAQATDYRRVFQACLAVTRCTGITVWGVTDRYSWIPDALPGQGAGLLWDEGYAKKPAYDGVTAALLDTTNPTFTSPPPTPSAPGPGPSPTVTSPAPPSGCTVTYRDITWNRGFIASIRIGNDTTSPVHGWTLTFSLGVGQRVSHGFNATVTQSGAQVTARNVGHNRTIGANGGAQSFGYQATQTGGNPAPTSFALNGRPCRTA</sequence>
<evidence type="ECO:0000256" key="6">
    <source>
        <dbReference type="ARBA" id="ARBA00023277"/>
    </source>
</evidence>
<feature type="active site" description="Nucleophile" evidence="9">
    <location>
        <position position="289"/>
    </location>
</feature>
<evidence type="ECO:0000256" key="9">
    <source>
        <dbReference type="PROSITE-ProRule" id="PRU10061"/>
    </source>
</evidence>
<keyword evidence="6 10" id="KW-0119">Carbohydrate metabolism</keyword>
<gene>
    <name evidence="14" type="ORF">H4W31_005932</name>
</gene>
<dbReference type="Proteomes" id="UP000649753">
    <property type="component" value="Unassembled WGS sequence"/>
</dbReference>
<keyword evidence="4" id="KW-0732">Signal</keyword>
<reference evidence="14" key="1">
    <citation type="submission" date="2020-10" db="EMBL/GenBank/DDBJ databases">
        <title>Sequencing the genomes of 1000 actinobacteria strains.</title>
        <authorList>
            <person name="Klenk H.-P."/>
        </authorList>
    </citation>
    <scope>NUCLEOTIDE SEQUENCE</scope>
    <source>
        <strain evidence="14">DSM 46832</strain>
    </source>
</reference>
<dbReference type="Pfam" id="PF00331">
    <property type="entry name" value="Glyco_hydro_10"/>
    <property type="match status" value="1"/>
</dbReference>
<evidence type="ECO:0000256" key="4">
    <source>
        <dbReference type="ARBA" id="ARBA00022729"/>
    </source>
</evidence>
<dbReference type="GO" id="GO:0031176">
    <property type="term" value="F:endo-1,4-beta-xylanase activity"/>
    <property type="evidence" value="ECO:0007669"/>
    <property type="project" value="UniProtKB-EC"/>
</dbReference>
<dbReference type="InterPro" id="IPR012291">
    <property type="entry name" value="CBM2_carb-bd_dom_sf"/>
</dbReference>
<dbReference type="SUPFAM" id="SSF49384">
    <property type="entry name" value="Carbohydrate-binding domain"/>
    <property type="match status" value="1"/>
</dbReference>
<evidence type="ECO:0000256" key="2">
    <source>
        <dbReference type="ARBA" id="ARBA00007495"/>
    </source>
</evidence>
<keyword evidence="8 10" id="KW-0624">Polysaccharide degradation</keyword>
<dbReference type="InterPro" id="IPR001919">
    <property type="entry name" value="CBD2"/>
</dbReference>
<dbReference type="PRINTS" id="PR00134">
    <property type="entry name" value="GLHYDRLASE10"/>
</dbReference>
<dbReference type="PANTHER" id="PTHR31490">
    <property type="entry name" value="GLYCOSYL HYDROLASE"/>
    <property type="match status" value="1"/>
</dbReference>
<evidence type="ECO:0000256" key="11">
    <source>
        <dbReference type="SAM" id="MobiDB-lite"/>
    </source>
</evidence>
<comment type="caution">
    <text evidence="14">The sequence shown here is derived from an EMBL/GenBank/DDBJ whole genome shotgun (WGS) entry which is preliminary data.</text>
</comment>
<dbReference type="InterPro" id="IPR008965">
    <property type="entry name" value="CBM2/CBM3_carb-bd_dom_sf"/>
</dbReference>
<dbReference type="PANTHER" id="PTHR31490:SF88">
    <property type="entry name" value="BETA-XYLANASE"/>
    <property type="match status" value="1"/>
</dbReference>
<evidence type="ECO:0000256" key="10">
    <source>
        <dbReference type="RuleBase" id="RU361174"/>
    </source>
</evidence>
<dbReference type="PROSITE" id="PS51760">
    <property type="entry name" value="GH10_2"/>
    <property type="match status" value="1"/>
</dbReference>
<dbReference type="InterPro" id="IPR044846">
    <property type="entry name" value="GH10"/>
</dbReference>
<evidence type="ECO:0000313" key="14">
    <source>
        <dbReference type="EMBL" id="MBE1490294.1"/>
    </source>
</evidence>
<proteinExistence type="inferred from homology"/>
<feature type="compositionally biased region" description="Pro residues" evidence="11">
    <location>
        <begin position="377"/>
        <end position="391"/>
    </location>
</feature>
<evidence type="ECO:0000259" key="12">
    <source>
        <dbReference type="PROSITE" id="PS51173"/>
    </source>
</evidence>
<evidence type="ECO:0000256" key="5">
    <source>
        <dbReference type="ARBA" id="ARBA00022801"/>
    </source>
</evidence>
<keyword evidence="15" id="KW-1185">Reference proteome</keyword>
<evidence type="ECO:0000256" key="8">
    <source>
        <dbReference type="ARBA" id="ARBA00023326"/>
    </source>
</evidence>
<keyword evidence="7 10" id="KW-0326">Glycosidase</keyword>
<evidence type="ECO:0000256" key="3">
    <source>
        <dbReference type="ARBA" id="ARBA00022651"/>
    </source>
</evidence>
<dbReference type="InterPro" id="IPR017853">
    <property type="entry name" value="GH"/>
</dbReference>
<organism evidence="14 15">
    <name type="scientific">Plantactinospora soyae</name>
    <dbReference type="NCBI Taxonomy" id="1544732"/>
    <lineage>
        <taxon>Bacteria</taxon>
        <taxon>Bacillati</taxon>
        <taxon>Actinomycetota</taxon>
        <taxon>Actinomycetes</taxon>
        <taxon>Micromonosporales</taxon>
        <taxon>Micromonosporaceae</taxon>
        <taxon>Plantactinospora</taxon>
    </lineage>
</organism>
<dbReference type="EMBL" id="JADBEB010000001">
    <property type="protein sequence ID" value="MBE1490294.1"/>
    <property type="molecule type" value="Genomic_DNA"/>
</dbReference>
<dbReference type="Gene3D" id="2.60.40.290">
    <property type="match status" value="1"/>
</dbReference>
<dbReference type="GO" id="GO:0045493">
    <property type="term" value="P:xylan catabolic process"/>
    <property type="evidence" value="ECO:0007669"/>
    <property type="project" value="UniProtKB-KW"/>
</dbReference>
<dbReference type="InterPro" id="IPR001000">
    <property type="entry name" value="GH10_dom"/>
</dbReference>
<comment type="catalytic activity">
    <reaction evidence="1 10">
        <text>Endohydrolysis of (1-&gt;4)-beta-D-xylosidic linkages in xylans.</text>
        <dbReference type="EC" id="3.2.1.8"/>
    </reaction>
</comment>
<keyword evidence="5 10" id="KW-0378">Hydrolase</keyword>
<feature type="domain" description="CBM2" evidence="12">
    <location>
        <begin position="396"/>
        <end position="506"/>
    </location>
</feature>
<dbReference type="PROSITE" id="PS51173">
    <property type="entry name" value="CBM2"/>
    <property type="match status" value="1"/>
</dbReference>
<dbReference type="GO" id="GO:0030247">
    <property type="term" value="F:polysaccharide binding"/>
    <property type="evidence" value="ECO:0007669"/>
    <property type="project" value="UniProtKB-UniRule"/>
</dbReference>
<dbReference type="AlphaFoldDB" id="A0A927M9G8"/>
<evidence type="ECO:0000256" key="1">
    <source>
        <dbReference type="ARBA" id="ARBA00000681"/>
    </source>
</evidence>
<dbReference type="Pfam" id="PF00553">
    <property type="entry name" value="CBM_2"/>
    <property type="match status" value="1"/>
</dbReference>
<dbReference type="SMART" id="SM00633">
    <property type="entry name" value="Glyco_10"/>
    <property type="match status" value="1"/>
</dbReference>
<name>A0A927M9G8_9ACTN</name>
<dbReference type="InterPro" id="IPR031158">
    <property type="entry name" value="GH10_AS"/>
</dbReference>
<dbReference type="RefSeq" id="WP_318783468.1">
    <property type="nucleotide sequence ID" value="NZ_JADBEB010000001.1"/>
</dbReference>
<accession>A0A927M9G8</accession>
<evidence type="ECO:0000259" key="13">
    <source>
        <dbReference type="PROSITE" id="PS51760"/>
    </source>
</evidence>
<evidence type="ECO:0000313" key="15">
    <source>
        <dbReference type="Proteomes" id="UP000649753"/>
    </source>
</evidence>
<dbReference type="Gene3D" id="3.20.20.80">
    <property type="entry name" value="Glycosidases"/>
    <property type="match status" value="1"/>
</dbReference>
<keyword evidence="3" id="KW-0858">Xylan degradation</keyword>
<comment type="similarity">
    <text evidence="2 10">Belongs to the glycosyl hydrolase 10 (cellulase F) family.</text>
</comment>
<feature type="domain" description="GH10" evidence="13">
    <location>
        <begin position="56"/>
        <end position="367"/>
    </location>
</feature>
<dbReference type="EC" id="3.2.1.8" evidence="10"/>
<feature type="region of interest" description="Disordered" evidence="11">
    <location>
        <begin position="371"/>
        <end position="402"/>
    </location>
</feature>
<dbReference type="PROSITE" id="PS00591">
    <property type="entry name" value="GH10_1"/>
    <property type="match status" value="1"/>
</dbReference>
<dbReference type="SUPFAM" id="SSF51445">
    <property type="entry name" value="(Trans)glycosidases"/>
    <property type="match status" value="1"/>
</dbReference>
<feature type="region of interest" description="Disordered" evidence="11">
    <location>
        <begin position="1"/>
        <end position="20"/>
    </location>
</feature>